<dbReference type="EMBL" id="JBIACK010000007">
    <property type="protein sequence ID" value="MFE8701889.1"/>
    <property type="molecule type" value="Genomic_DNA"/>
</dbReference>
<dbReference type="SMART" id="SM00155">
    <property type="entry name" value="PLDc"/>
    <property type="match status" value="2"/>
</dbReference>
<organism evidence="10 11">
    <name type="scientific">Cytobacillus spartinae</name>
    <dbReference type="NCBI Taxonomy" id="3299023"/>
    <lineage>
        <taxon>Bacteria</taxon>
        <taxon>Bacillati</taxon>
        <taxon>Bacillota</taxon>
        <taxon>Bacilli</taxon>
        <taxon>Bacillales</taxon>
        <taxon>Bacillaceae</taxon>
        <taxon>Cytobacillus</taxon>
    </lineage>
</organism>
<feature type="domain" description="PLD phosphodiesterase" evidence="9">
    <location>
        <begin position="308"/>
        <end position="335"/>
    </location>
</feature>
<evidence type="ECO:0000256" key="4">
    <source>
        <dbReference type="ARBA" id="ARBA00022692"/>
    </source>
</evidence>
<reference evidence="10 11" key="1">
    <citation type="submission" date="2024-08" db="EMBL/GenBank/DDBJ databases">
        <title>Two novel Cytobacillus novel species.</title>
        <authorList>
            <person name="Liu G."/>
        </authorList>
    </citation>
    <scope>NUCLEOTIDE SEQUENCE [LARGE SCALE GENOMIC DNA]</scope>
    <source>
        <strain evidence="10 11">FJAT-54145</strain>
    </source>
</reference>
<evidence type="ECO:0000313" key="11">
    <source>
        <dbReference type="Proteomes" id="UP001601059"/>
    </source>
</evidence>
<dbReference type="Gene3D" id="3.30.870.10">
    <property type="entry name" value="Endonuclease Chain A"/>
    <property type="match status" value="2"/>
</dbReference>
<dbReference type="InterPro" id="IPR001736">
    <property type="entry name" value="PLipase_D/transphosphatidylase"/>
</dbReference>
<accession>A0ABW6KDS3</accession>
<sequence>MILTLLILLGIWLVIDYKLGRKQHLKSIVKPNPPYRQSNLEVFTRGQDLFNDMFTEIKNAKKHIHVMFYIVKDDTISEKFMEMLIEKAKAGVEVRLLFDYVGSFKVKRKSINALKQAGVQIHFCHIPKFPFIFYSSQVRNHRKITVIDGVKGYLGGFNVGKEYVDLDPKLSPWRDYHLKITGEGVEDLQTQFLHDWFESTKTNLLQSKIYFPPLEKGNIKHQTISSEGFLLEDTFSDLIKKAKDSITIGTPYFIPSNRIFSDLMRALDRGVKLTILVPKNADHPLVQEASYRYFRPLIKKGANIYQYMKGFYHAKTFIIDEKICDLGTANFDRRSLFLNHEINCYVVDQKYINKMIPIIQNDLEDSRQLSLKDLNKPNPFRAIKEGIARVISHFL</sequence>
<protein>
    <recommendedName>
        <fullName evidence="8">Cardiolipin synthase</fullName>
        <ecNumber evidence="8">2.7.8.-</ecNumber>
    </recommendedName>
</protein>
<dbReference type="CDD" id="cd09110">
    <property type="entry name" value="PLDc_CLS_1"/>
    <property type="match status" value="1"/>
</dbReference>
<evidence type="ECO:0000313" key="10">
    <source>
        <dbReference type="EMBL" id="MFE8701889.1"/>
    </source>
</evidence>
<evidence type="ECO:0000256" key="7">
    <source>
        <dbReference type="ARBA" id="ARBA00023136"/>
    </source>
</evidence>
<dbReference type="Pfam" id="PF13091">
    <property type="entry name" value="PLDc_2"/>
    <property type="match status" value="2"/>
</dbReference>
<dbReference type="CDD" id="cd09112">
    <property type="entry name" value="PLDc_CLS_2"/>
    <property type="match status" value="1"/>
</dbReference>
<dbReference type="EC" id="2.7.8.-" evidence="8"/>
<dbReference type="PANTHER" id="PTHR21248">
    <property type="entry name" value="CARDIOLIPIN SYNTHASE"/>
    <property type="match status" value="1"/>
</dbReference>
<gene>
    <name evidence="10" type="primary">cls</name>
    <name evidence="10" type="ORF">ACFYKX_14910</name>
</gene>
<dbReference type="InterPro" id="IPR025202">
    <property type="entry name" value="PLD-like_dom"/>
</dbReference>
<evidence type="ECO:0000256" key="6">
    <source>
        <dbReference type="ARBA" id="ARBA00022989"/>
    </source>
</evidence>
<evidence type="ECO:0000256" key="5">
    <source>
        <dbReference type="ARBA" id="ARBA00022737"/>
    </source>
</evidence>
<evidence type="ECO:0000256" key="2">
    <source>
        <dbReference type="ARBA" id="ARBA00022475"/>
    </source>
</evidence>
<evidence type="ECO:0000256" key="1">
    <source>
        <dbReference type="ARBA" id="ARBA00004236"/>
    </source>
</evidence>
<dbReference type="InterPro" id="IPR022924">
    <property type="entry name" value="Cardiolipin_synthase"/>
</dbReference>
<evidence type="ECO:0000256" key="8">
    <source>
        <dbReference type="NCBIfam" id="TIGR04265"/>
    </source>
</evidence>
<comment type="caution">
    <text evidence="10">The sequence shown here is derived from an EMBL/GenBank/DDBJ whole genome shotgun (WGS) entry which is preliminary data.</text>
</comment>
<evidence type="ECO:0000256" key="3">
    <source>
        <dbReference type="ARBA" id="ARBA00022679"/>
    </source>
</evidence>
<keyword evidence="11" id="KW-1185">Reference proteome</keyword>
<proteinExistence type="predicted"/>
<dbReference type="RefSeq" id="WP_389361854.1">
    <property type="nucleotide sequence ID" value="NZ_JBIACK010000007.1"/>
</dbReference>
<dbReference type="PROSITE" id="PS50035">
    <property type="entry name" value="PLD"/>
    <property type="match status" value="2"/>
</dbReference>
<dbReference type="SUPFAM" id="SSF56024">
    <property type="entry name" value="Phospholipase D/nuclease"/>
    <property type="match status" value="2"/>
</dbReference>
<dbReference type="Proteomes" id="UP001601059">
    <property type="component" value="Unassembled WGS sequence"/>
</dbReference>
<keyword evidence="2" id="KW-1003">Cell membrane</keyword>
<name>A0ABW6KDS3_9BACI</name>
<evidence type="ECO:0000259" key="9">
    <source>
        <dbReference type="PROSITE" id="PS50035"/>
    </source>
</evidence>
<keyword evidence="7" id="KW-0472">Membrane</keyword>
<keyword evidence="6" id="KW-1133">Transmembrane helix</keyword>
<keyword evidence="4" id="KW-0812">Transmembrane</keyword>
<feature type="domain" description="PLD phosphodiesterase" evidence="9">
    <location>
        <begin position="136"/>
        <end position="163"/>
    </location>
</feature>
<keyword evidence="5" id="KW-0677">Repeat</keyword>
<keyword evidence="3" id="KW-0808">Transferase</keyword>
<comment type="subcellular location">
    <subcellularLocation>
        <location evidence="1">Cell membrane</location>
    </subcellularLocation>
</comment>
<dbReference type="NCBIfam" id="TIGR04265">
    <property type="entry name" value="bac_cardiolipin"/>
    <property type="match status" value="1"/>
</dbReference>
<dbReference type="PANTHER" id="PTHR21248:SF7">
    <property type="entry name" value="MINOR CARDIOLIPIN SYNTHASE CLSB"/>
    <property type="match status" value="1"/>
</dbReference>